<dbReference type="InterPro" id="IPR010281">
    <property type="entry name" value="DUF885"/>
</dbReference>
<gene>
    <name evidence="1" type="ORF">AB6A68_09135</name>
</gene>
<keyword evidence="2" id="KW-1185">Reference proteome</keyword>
<dbReference type="Proteomes" id="UP001560267">
    <property type="component" value="Unassembled WGS sequence"/>
</dbReference>
<evidence type="ECO:0000313" key="2">
    <source>
        <dbReference type="Proteomes" id="UP001560267"/>
    </source>
</evidence>
<sequence length="571" mass="63670">MNRDVKAEIASLNEEFFAHKHGRDPLTATELGLHAFDGQLPDLTRAGELESVEGYRALQRRIEALLGDDAGTGRHLAFEERINLEVMDALAFGTSTELEDELWARNISAGGYVAPQARIFQTVPTAPLVGAIGIEAYLERLAHLPELFATIRERYRQADRQGQFSTSAGVRQAIAQLDGHLELGDAHDVFINVELPAASEGERDRIRLLVHEGIWPAIAALRDELAGDPLSHARGDHEVGLGAIEGGDELYARALGRHTTTAMTPEEIHQLGLETLARLDDEWAEIGSRVFGIRDRRDLFDRLRGDLRLRFDNGQQILDVVTHALWVAEREQPKWFLDRPIARCVIEEISAAEADNAALAYYRGPSDDGSRPGAHCVLTTVPTQRFRYEYEALAFHESVPGHHLQIGTAQTLKELPAFRRYLDAEVSAFVEGWGLYAERLADEMGLYSDDLARLGMLSFDALRASRCVVDTGMHYYGWSRQRAIEFMFENSATNMANVCNEIDRYIGWPAQATAYLVGRRELRRLRHEAERKLGSAFDIRQFHGVLLGQGAVPLGVLASVVESWIASLTQG</sequence>
<organism evidence="1 2">
    <name type="scientific">Ferrimicrobium acidiphilum</name>
    <dbReference type="NCBI Taxonomy" id="121039"/>
    <lineage>
        <taxon>Bacteria</taxon>
        <taxon>Bacillati</taxon>
        <taxon>Actinomycetota</taxon>
        <taxon>Acidimicrobiia</taxon>
        <taxon>Acidimicrobiales</taxon>
        <taxon>Acidimicrobiaceae</taxon>
        <taxon>Ferrimicrobium</taxon>
    </lineage>
</organism>
<reference evidence="1 2" key="1">
    <citation type="submission" date="2024-07" db="EMBL/GenBank/DDBJ databases">
        <title>Draft Genome Sequence of Ferrimicrobium acidiphilum Strain YE2023, Isolated from a Pulp of Bioleach Reactor.</title>
        <authorList>
            <person name="Elkina Y.A."/>
            <person name="Bulaeva A.G."/>
            <person name="Beletsky A.V."/>
            <person name="Mardanov A.V."/>
        </authorList>
    </citation>
    <scope>NUCLEOTIDE SEQUENCE [LARGE SCALE GENOMIC DNA]</scope>
    <source>
        <strain evidence="1 2">YE2023</strain>
    </source>
</reference>
<dbReference type="PANTHER" id="PTHR33361:SF2">
    <property type="entry name" value="DUF885 DOMAIN-CONTAINING PROTEIN"/>
    <property type="match status" value="1"/>
</dbReference>
<comment type="caution">
    <text evidence="1">The sequence shown here is derived from an EMBL/GenBank/DDBJ whole genome shotgun (WGS) entry which is preliminary data.</text>
</comment>
<proteinExistence type="predicted"/>
<dbReference type="RefSeq" id="WP_369084596.1">
    <property type="nucleotide sequence ID" value="NZ_JBFSHR010000031.1"/>
</dbReference>
<accession>A0ABV3Y3L3</accession>
<dbReference type="EMBL" id="JBFSHR010000031">
    <property type="protein sequence ID" value="MEX6430000.1"/>
    <property type="molecule type" value="Genomic_DNA"/>
</dbReference>
<name>A0ABV3Y3L3_9ACTN</name>
<dbReference type="PANTHER" id="PTHR33361">
    <property type="entry name" value="GLR0591 PROTEIN"/>
    <property type="match status" value="1"/>
</dbReference>
<protein>
    <submittedName>
        <fullName evidence="1">DUF885 family protein</fullName>
    </submittedName>
</protein>
<evidence type="ECO:0000313" key="1">
    <source>
        <dbReference type="EMBL" id="MEX6430000.1"/>
    </source>
</evidence>
<dbReference type="Pfam" id="PF05960">
    <property type="entry name" value="DUF885"/>
    <property type="match status" value="1"/>
</dbReference>